<dbReference type="InterPro" id="IPR029063">
    <property type="entry name" value="SAM-dependent_MTases_sf"/>
</dbReference>
<evidence type="ECO:0000256" key="1">
    <source>
        <dbReference type="ARBA" id="ARBA00022603"/>
    </source>
</evidence>
<evidence type="ECO:0000313" key="7">
    <source>
        <dbReference type="Proteomes" id="UP000014629"/>
    </source>
</evidence>
<dbReference type="PANTHER" id="PTHR43464">
    <property type="entry name" value="METHYLTRANSFERASE"/>
    <property type="match status" value="1"/>
</dbReference>
<reference evidence="6 7" key="1">
    <citation type="submission" date="2013-02" db="EMBL/GenBank/DDBJ databases">
        <title>Draft Genome Sequence of Streptomyces aurantiacus, Which Produces Setomimycin.</title>
        <authorList>
            <person name="Gruening B.A."/>
            <person name="Praeg A."/>
            <person name="Erxleben A."/>
            <person name="Guenther S."/>
            <person name="Mueller M."/>
        </authorList>
    </citation>
    <scope>NUCLEOTIDE SEQUENCE [LARGE SCALE GENOMIC DNA]</scope>
    <source>
        <strain evidence="6 7">JA 4570</strain>
    </source>
</reference>
<comment type="caution">
    <text evidence="6">The sequence shown here is derived from an EMBL/GenBank/DDBJ whole genome shotgun (WGS) entry which is preliminary data.</text>
</comment>
<evidence type="ECO:0000256" key="4">
    <source>
        <dbReference type="SAM" id="MobiDB-lite"/>
    </source>
</evidence>
<feature type="region of interest" description="Disordered" evidence="4">
    <location>
        <begin position="1"/>
        <end position="26"/>
    </location>
</feature>
<dbReference type="Proteomes" id="UP000014629">
    <property type="component" value="Unassembled WGS sequence"/>
</dbReference>
<dbReference type="Pfam" id="PF08242">
    <property type="entry name" value="Methyltransf_12"/>
    <property type="match status" value="1"/>
</dbReference>
<dbReference type="SUPFAM" id="SSF53335">
    <property type="entry name" value="S-adenosyl-L-methionine-dependent methyltransferases"/>
    <property type="match status" value="1"/>
</dbReference>
<dbReference type="RefSeq" id="WP_016642866.1">
    <property type="nucleotide sequence ID" value="NZ_AOPZ01000248.1"/>
</dbReference>
<dbReference type="EMBL" id="AOPZ01000248">
    <property type="protein sequence ID" value="EPH42172.1"/>
    <property type="molecule type" value="Genomic_DNA"/>
</dbReference>
<dbReference type="CDD" id="cd02440">
    <property type="entry name" value="AdoMet_MTases"/>
    <property type="match status" value="1"/>
</dbReference>
<evidence type="ECO:0000259" key="5">
    <source>
        <dbReference type="Pfam" id="PF08242"/>
    </source>
</evidence>
<name>S4AL57_9ACTN</name>
<keyword evidence="7" id="KW-1185">Reference proteome</keyword>
<dbReference type="AlphaFoldDB" id="S4AL57"/>
<keyword evidence="2" id="KW-0808">Transferase</keyword>
<gene>
    <name evidence="6" type="ORF">STRAU_4742</name>
</gene>
<feature type="compositionally biased region" description="Low complexity" evidence="4">
    <location>
        <begin position="1"/>
        <end position="16"/>
    </location>
</feature>
<evidence type="ECO:0000256" key="2">
    <source>
        <dbReference type="ARBA" id="ARBA00022679"/>
    </source>
</evidence>
<keyword evidence="1" id="KW-0489">Methyltransferase</keyword>
<dbReference type="InterPro" id="IPR013217">
    <property type="entry name" value="Methyltransf_12"/>
</dbReference>
<dbReference type="GO" id="GO:0008168">
    <property type="term" value="F:methyltransferase activity"/>
    <property type="evidence" value="ECO:0007669"/>
    <property type="project" value="UniProtKB-KW"/>
</dbReference>
<keyword evidence="3" id="KW-0949">S-adenosyl-L-methionine</keyword>
<evidence type="ECO:0000256" key="3">
    <source>
        <dbReference type="ARBA" id="ARBA00022691"/>
    </source>
</evidence>
<protein>
    <recommendedName>
        <fullName evidence="5">Methyltransferase type 12 domain-containing protein</fullName>
    </recommendedName>
</protein>
<dbReference type="PANTHER" id="PTHR43464:SF19">
    <property type="entry name" value="UBIQUINONE BIOSYNTHESIS O-METHYLTRANSFERASE, MITOCHONDRIAL"/>
    <property type="match status" value="1"/>
</dbReference>
<proteinExistence type="predicted"/>
<dbReference type="GO" id="GO:0032259">
    <property type="term" value="P:methylation"/>
    <property type="evidence" value="ECO:0007669"/>
    <property type="project" value="UniProtKB-KW"/>
</dbReference>
<organism evidence="6 7">
    <name type="scientific">Streptomyces aurantiacus JA 4570</name>
    <dbReference type="NCBI Taxonomy" id="1286094"/>
    <lineage>
        <taxon>Bacteria</taxon>
        <taxon>Bacillati</taxon>
        <taxon>Actinomycetota</taxon>
        <taxon>Actinomycetes</taxon>
        <taxon>Kitasatosporales</taxon>
        <taxon>Streptomycetaceae</taxon>
        <taxon>Streptomyces</taxon>
        <taxon>Streptomyces aurantiacus group</taxon>
    </lineage>
</organism>
<feature type="domain" description="Methyltransferase type 12" evidence="5">
    <location>
        <begin position="62"/>
        <end position="164"/>
    </location>
</feature>
<dbReference type="Gene3D" id="3.40.50.150">
    <property type="entry name" value="Vaccinia Virus protein VP39"/>
    <property type="match status" value="1"/>
</dbReference>
<sequence length="279" mass="29514">MTSTQPAPAASPAPEAQEAHDGPPRLTRLTFHGPLSEARAARIAGRAAEALHRVPGGKGTVLDLGCGWGELLLRVLEAAPAATGVGVDLNAEDLARGRAAAHARGLGERVAFVEESATDTARGPADVVLCLSSAHTLLPADADPPHTADALHALRRLVAPGGRVVLGEGFWQHPPTPAELAAMWPDARADEHLYLGDLADAAVAAGFRPLWVETASEEEWEEFESGYLADTEEWLAAHPGRPTAAALRDRADRHRAMFLRGYRRVLGTAYLTLVPVSEG</sequence>
<accession>S4AL57</accession>
<dbReference type="OrthoDB" id="474235at2"/>
<dbReference type="PATRIC" id="fig|1286094.4.peg.4691"/>
<evidence type="ECO:0000313" key="6">
    <source>
        <dbReference type="EMBL" id="EPH42172.1"/>
    </source>
</evidence>